<dbReference type="GO" id="GO:0005737">
    <property type="term" value="C:cytoplasm"/>
    <property type="evidence" value="ECO:0007669"/>
    <property type="project" value="TreeGrafter"/>
</dbReference>
<evidence type="ECO:0000313" key="2">
    <source>
        <dbReference type="EMBL" id="KMM70278.1"/>
    </source>
</evidence>
<evidence type="ECO:0000256" key="1">
    <source>
        <dbReference type="SAM" id="MobiDB-lite"/>
    </source>
</evidence>
<dbReference type="InterPro" id="IPR036322">
    <property type="entry name" value="WD40_repeat_dom_sf"/>
</dbReference>
<dbReference type="AlphaFoldDB" id="A0A0J6FIZ4"/>
<feature type="compositionally biased region" description="Polar residues" evidence="1">
    <location>
        <begin position="560"/>
        <end position="570"/>
    </location>
</feature>
<feature type="region of interest" description="Disordered" evidence="1">
    <location>
        <begin position="438"/>
        <end position="468"/>
    </location>
</feature>
<feature type="compositionally biased region" description="Polar residues" evidence="1">
    <location>
        <begin position="12"/>
        <end position="28"/>
    </location>
</feature>
<dbReference type="Proteomes" id="UP000054567">
    <property type="component" value="Unassembled WGS sequence"/>
</dbReference>
<sequence>MPPASSPCRQYRPTSTPTAPSNPRSSITDEVAQGKKKKNAARKDNKTAKAETKTLLDDLEVSQPEQQLLEPIPTQFNPRPMANDGEPPVLDALSTLPLPEEVDITRRTDTWARSIPFGKSPPQNIMNDAHTEASPPDFSLPVDRGGFQQPSMSPSPIGKPRPISLGTEYSSPTRHQSRDRQKRNSMNTQYHHQPPLPHLPQAHFYSAPDIEIPGVPSPAIRRAQESGCSFCAIDMLPSHKSRSGKKVLVVGQDGMLEVIALDNEQSRSLGAIKGLNGRVLDAKILTWASGSDPFSSSRPLIGVTIFGPIPQEDTAYCSSAASENADLAVPGVSNRPDTLPSRADLPRMQTRVQIYSLRTQSLVATLFATKPEPCYPTFPGTSPTVPPPAGELKLYSSGNYVVLASGTSGEVFIFGAGASQSPGSYCCLGKTWTSVRMRDTRRHSNSSNSTNTDEIQSDPGRELGPADTPILSLSGRWLAVVPPPPYRTSLRGTIHCPRSEERTYGIDAHNPPSRPSITCGVDCNQDGLLNKIAKGVTQELVRGAAWTGGQVAQTWHNYFNKDTQPSQPTATRRAHPFEPSSVNYLPPTHAQEPQHPSTGEPDLVSLIDLKLLEEDEGAKAASTITPVATFQPPSGCSFASLSPSGLMLLTASKNGDVQHVWDLMQMRHCRARILMLEDTSSTAASHGSSAQVREIAKFDRMTTTSILDVKWTGPIGERLAIVTKNGTIHLYDIPRGAFQWPPLRRVQGKSSSRQRHSESPPGADLSEANSSNLNRLSTAVKAIGGTTQPFMAALRGRAPSMGAAFGTGAGFALSSRGSKVLASGLSKSVGAATETMNALRHFGENRLHLSNFARDCGVSRITWSGDEKDPLLGVVDGEYFKIYQIRRGSTGKKKRDQSVFGAKIREIRLPSSLRNPVGPSQALLTMATADINGFWSLPSPTRPVSPRSLKFPPLSQAEIETNAPYQPFHTDRRVNLMVFSGSYEEENINGDPWVFGNAIPSVQLQVHGHAYSEDCISDTQNPGDAKMENLVSLGSSGEKVEYAVITTRRKKTTSSAAGTAGVDDDEFFENDCDILDFASDRV</sequence>
<reference evidence="2 3" key="1">
    <citation type="submission" date="2007-06" db="EMBL/GenBank/DDBJ databases">
        <title>The Genome Sequence of Coccidioides posadasii RMSCC_3488.</title>
        <authorList>
            <consortium name="Coccidioides Genome Resources Consortium"/>
            <consortium name="The Broad Institute Genome Sequencing Platform"/>
            <person name="Henn M.R."/>
            <person name="Sykes S."/>
            <person name="Young S."/>
            <person name="Jaffe D."/>
            <person name="Berlin A."/>
            <person name="Alvarez P."/>
            <person name="Butler J."/>
            <person name="Gnerre S."/>
            <person name="Grabherr M."/>
            <person name="Mauceli E."/>
            <person name="Brockman W."/>
            <person name="Kodira C."/>
            <person name="Alvarado L."/>
            <person name="Zeng Q."/>
            <person name="Crawford M."/>
            <person name="Antoine C."/>
            <person name="Devon K."/>
            <person name="Galgiani J."/>
            <person name="Orsborn K."/>
            <person name="Lewis M.L."/>
            <person name="Nusbaum C."/>
            <person name="Galagan J."/>
            <person name="Birren B."/>
        </authorList>
    </citation>
    <scope>NUCLEOTIDE SEQUENCE [LARGE SCALE GENOMIC DNA]</scope>
    <source>
        <strain evidence="2 3">RMSCC 3488</strain>
    </source>
</reference>
<feature type="region of interest" description="Disordered" evidence="1">
    <location>
        <begin position="113"/>
        <end position="202"/>
    </location>
</feature>
<reference evidence="3" key="3">
    <citation type="journal article" date="2010" name="Genome Res.">
        <title>Population genomic sequencing of Coccidioides fungi reveals recent hybridization and transposon control.</title>
        <authorList>
            <person name="Neafsey D.E."/>
            <person name="Barker B.M."/>
            <person name="Sharpton T.J."/>
            <person name="Stajich J.E."/>
            <person name="Park D.J."/>
            <person name="Whiston E."/>
            <person name="Hung C.-Y."/>
            <person name="McMahan C."/>
            <person name="White J."/>
            <person name="Sykes S."/>
            <person name="Heiman D."/>
            <person name="Young S."/>
            <person name="Zeng Q."/>
            <person name="Abouelleil A."/>
            <person name="Aftuck L."/>
            <person name="Bessette D."/>
            <person name="Brown A."/>
            <person name="FitzGerald M."/>
            <person name="Lui A."/>
            <person name="Macdonald J.P."/>
            <person name="Priest M."/>
            <person name="Orbach M.J."/>
            <person name="Galgiani J.N."/>
            <person name="Kirkland T.N."/>
            <person name="Cole G.T."/>
            <person name="Birren B.W."/>
            <person name="Henn M.R."/>
            <person name="Taylor J.W."/>
            <person name="Rounsley S.D."/>
        </authorList>
    </citation>
    <scope>NUCLEOTIDE SEQUENCE [LARGE SCALE GENOMIC DNA]</scope>
    <source>
        <strain evidence="3">RMSCC 3488</strain>
    </source>
</reference>
<dbReference type="GO" id="GO:0006914">
    <property type="term" value="P:autophagy"/>
    <property type="evidence" value="ECO:0007669"/>
    <property type="project" value="InterPro"/>
</dbReference>
<dbReference type="PANTHER" id="PTHR13268">
    <property type="entry name" value="BREAST CARCINOMA AMPLIFIED SEQUENCE 3"/>
    <property type="match status" value="1"/>
</dbReference>
<dbReference type="EMBL" id="DS268112">
    <property type="protein sequence ID" value="KMM70278.1"/>
    <property type="molecule type" value="Genomic_DNA"/>
</dbReference>
<dbReference type="SUPFAM" id="SSF50978">
    <property type="entry name" value="WD40 repeat-like"/>
    <property type="match status" value="1"/>
</dbReference>
<dbReference type="Gene3D" id="2.130.10.10">
    <property type="entry name" value="YVTN repeat-like/Quinoprotein amine dehydrogenase"/>
    <property type="match status" value="1"/>
</dbReference>
<dbReference type="PANTHER" id="PTHR13268:SF0">
    <property type="entry name" value="BCAS3 MICROTUBULE ASSOCIATED CELL MIGRATION FACTOR"/>
    <property type="match status" value="1"/>
</dbReference>
<evidence type="ECO:0000313" key="3">
    <source>
        <dbReference type="Proteomes" id="UP000054567"/>
    </source>
</evidence>
<dbReference type="OrthoDB" id="3938623at2759"/>
<protein>
    <submittedName>
        <fullName evidence="2">Uncharacterized protein</fullName>
    </submittedName>
</protein>
<name>A0A0J6FIZ4_COCPO</name>
<reference evidence="3" key="2">
    <citation type="journal article" date="2009" name="Genome Res.">
        <title>Comparative genomic analyses of the human fungal pathogens Coccidioides and their relatives.</title>
        <authorList>
            <person name="Sharpton T.J."/>
            <person name="Stajich J.E."/>
            <person name="Rounsley S.D."/>
            <person name="Gardner M.J."/>
            <person name="Wortman J.R."/>
            <person name="Jordar V.S."/>
            <person name="Maiti R."/>
            <person name="Kodira C.D."/>
            <person name="Neafsey D.E."/>
            <person name="Zeng Q."/>
            <person name="Hung C.-Y."/>
            <person name="McMahan C."/>
            <person name="Muszewska A."/>
            <person name="Grynberg M."/>
            <person name="Mandel M.A."/>
            <person name="Kellner E.M."/>
            <person name="Barker B.M."/>
            <person name="Galgiani J.N."/>
            <person name="Orbach M.J."/>
            <person name="Kirkland T.N."/>
            <person name="Cole G.T."/>
            <person name="Henn M.R."/>
            <person name="Birren B.W."/>
            <person name="Taylor J.W."/>
        </authorList>
    </citation>
    <scope>NUCLEOTIDE SEQUENCE [LARGE SCALE GENOMIC DNA]</scope>
    <source>
        <strain evidence="3">RMSCC 3488</strain>
    </source>
</reference>
<dbReference type="GO" id="GO:0042594">
    <property type="term" value="P:response to starvation"/>
    <property type="evidence" value="ECO:0007669"/>
    <property type="project" value="TreeGrafter"/>
</dbReference>
<feature type="region of interest" description="Disordered" evidence="1">
    <location>
        <begin position="742"/>
        <end position="771"/>
    </location>
</feature>
<organism evidence="2 3">
    <name type="scientific">Coccidioides posadasii RMSCC 3488</name>
    <dbReference type="NCBI Taxonomy" id="454284"/>
    <lineage>
        <taxon>Eukaryota</taxon>
        <taxon>Fungi</taxon>
        <taxon>Dikarya</taxon>
        <taxon>Ascomycota</taxon>
        <taxon>Pezizomycotina</taxon>
        <taxon>Eurotiomycetes</taxon>
        <taxon>Eurotiomycetidae</taxon>
        <taxon>Onygenales</taxon>
        <taxon>Onygenaceae</taxon>
        <taxon>Coccidioides</taxon>
    </lineage>
</organism>
<feature type="region of interest" description="Disordered" evidence="1">
    <location>
        <begin position="560"/>
        <end position="601"/>
    </location>
</feature>
<dbReference type="VEuPathDB" id="FungiDB:CPAG_06590"/>
<gene>
    <name evidence="2" type="ORF">CPAG_06590</name>
</gene>
<proteinExistence type="predicted"/>
<dbReference type="InterPro" id="IPR015943">
    <property type="entry name" value="WD40/YVTN_repeat-like_dom_sf"/>
</dbReference>
<feature type="compositionally biased region" description="Basic and acidic residues" evidence="1">
    <location>
        <begin position="41"/>
        <end position="56"/>
    </location>
</feature>
<dbReference type="InterPro" id="IPR045142">
    <property type="entry name" value="BCAS3-like"/>
</dbReference>
<feature type="region of interest" description="Disordered" evidence="1">
    <location>
        <begin position="1"/>
        <end position="92"/>
    </location>
</feature>
<accession>A0A0J6FIZ4</accession>